<reference evidence="3" key="1">
    <citation type="submission" date="2022-11" db="UniProtKB">
        <authorList>
            <consortium name="WormBaseParasite"/>
        </authorList>
    </citation>
    <scope>IDENTIFICATION</scope>
</reference>
<dbReference type="GO" id="GO:0005737">
    <property type="term" value="C:cytoplasm"/>
    <property type="evidence" value="ECO:0007669"/>
    <property type="project" value="TreeGrafter"/>
</dbReference>
<dbReference type="Pfam" id="PF03399">
    <property type="entry name" value="SAC3_GANP"/>
    <property type="match status" value="1"/>
</dbReference>
<dbReference type="Proteomes" id="UP000887574">
    <property type="component" value="Unplaced"/>
</dbReference>
<dbReference type="PANTHER" id="PTHR12436">
    <property type="entry name" value="80 KDA MCM3-ASSOCIATED PROTEIN"/>
    <property type="match status" value="1"/>
</dbReference>
<sequence length="68" mass="7943">MDITQGKCPDMCPEKERYMRETQKNLNRYECDLQGDMVPSLTVKDYSRSAADQEEPYLMNFVLLTSSK</sequence>
<dbReference type="AlphaFoldDB" id="A0A915CWR1"/>
<feature type="domain" description="SAC3/GANP/THP3 conserved" evidence="1">
    <location>
        <begin position="11"/>
        <end position="57"/>
    </location>
</feature>
<keyword evidence="2" id="KW-1185">Reference proteome</keyword>
<dbReference type="GO" id="GO:0070390">
    <property type="term" value="C:transcription export complex 2"/>
    <property type="evidence" value="ECO:0007669"/>
    <property type="project" value="TreeGrafter"/>
</dbReference>
<dbReference type="PANTHER" id="PTHR12436:SF3">
    <property type="entry name" value="GERMINAL-CENTER ASSOCIATED NUCLEAR PROTEIN"/>
    <property type="match status" value="1"/>
</dbReference>
<evidence type="ECO:0000313" key="3">
    <source>
        <dbReference type="WBParaSite" id="jg13157"/>
    </source>
</evidence>
<proteinExistence type="predicted"/>
<protein>
    <submittedName>
        <fullName evidence="3">SAC3/GANP/THP3 conserved domain-containing protein</fullName>
    </submittedName>
</protein>
<evidence type="ECO:0000313" key="2">
    <source>
        <dbReference type="Proteomes" id="UP000887574"/>
    </source>
</evidence>
<dbReference type="GO" id="GO:0006406">
    <property type="term" value="P:mRNA export from nucleus"/>
    <property type="evidence" value="ECO:0007669"/>
    <property type="project" value="TreeGrafter"/>
</dbReference>
<dbReference type="WBParaSite" id="jg13157">
    <property type="protein sequence ID" value="jg13157"/>
    <property type="gene ID" value="jg13157"/>
</dbReference>
<evidence type="ECO:0000259" key="1">
    <source>
        <dbReference type="Pfam" id="PF03399"/>
    </source>
</evidence>
<dbReference type="InterPro" id="IPR045107">
    <property type="entry name" value="SAC3/GANP/THP3"/>
</dbReference>
<name>A0A915CWR1_9BILA</name>
<accession>A0A915CWR1</accession>
<organism evidence="2 3">
    <name type="scientific">Ditylenchus dipsaci</name>
    <dbReference type="NCBI Taxonomy" id="166011"/>
    <lineage>
        <taxon>Eukaryota</taxon>
        <taxon>Metazoa</taxon>
        <taxon>Ecdysozoa</taxon>
        <taxon>Nematoda</taxon>
        <taxon>Chromadorea</taxon>
        <taxon>Rhabditida</taxon>
        <taxon>Tylenchina</taxon>
        <taxon>Tylenchomorpha</taxon>
        <taxon>Sphaerularioidea</taxon>
        <taxon>Anguinidae</taxon>
        <taxon>Anguininae</taxon>
        <taxon>Ditylenchus</taxon>
    </lineage>
</organism>
<dbReference type="InterPro" id="IPR005062">
    <property type="entry name" value="SAC3/GANP/THP3_conserved"/>
</dbReference>